<dbReference type="EMBL" id="CAJNOH010003404">
    <property type="protein sequence ID" value="CAF1334784.1"/>
    <property type="molecule type" value="Genomic_DNA"/>
</dbReference>
<evidence type="ECO:0008006" key="5">
    <source>
        <dbReference type="Google" id="ProtNLM"/>
    </source>
</evidence>
<evidence type="ECO:0000313" key="2">
    <source>
        <dbReference type="EMBL" id="CAF1593726.1"/>
    </source>
</evidence>
<evidence type="ECO:0000313" key="3">
    <source>
        <dbReference type="Proteomes" id="UP000663854"/>
    </source>
</evidence>
<reference evidence="1" key="1">
    <citation type="submission" date="2021-02" db="EMBL/GenBank/DDBJ databases">
        <authorList>
            <person name="Nowell W R."/>
        </authorList>
    </citation>
    <scope>NUCLEOTIDE SEQUENCE</scope>
</reference>
<evidence type="ECO:0000313" key="1">
    <source>
        <dbReference type="EMBL" id="CAF1334784.1"/>
    </source>
</evidence>
<dbReference type="Proteomes" id="UP000663854">
    <property type="component" value="Unassembled WGS sequence"/>
</dbReference>
<protein>
    <recommendedName>
        <fullName evidence="5">B box-type domain-containing protein</fullName>
    </recommendedName>
</protein>
<dbReference type="Proteomes" id="UP000663870">
    <property type="component" value="Unassembled WGS sequence"/>
</dbReference>
<gene>
    <name evidence="2" type="ORF">JXQ802_LOCUS47502</name>
    <name evidence="1" type="ORF">PYM288_LOCUS31592</name>
</gene>
<proteinExistence type="predicted"/>
<evidence type="ECO:0000313" key="4">
    <source>
        <dbReference type="Proteomes" id="UP000663870"/>
    </source>
</evidence>
<dbReference type="EMBL" id="CAJNOL010004736">
    <property type="protein sequence ID" value="CAF1593726.1"/>
    <property type="molecule type" value="Genomic_DNA"/>
</dbReference>
<dbReference type="AlphaFoldDB" id="A0A815G705"/>
<organism evidence="1 3">
    <name type="scientific">Rotaria sordida</name>
    <dbReference type="NCBI Taxonomy" id="392033"/>
    <lineage>
        <taxon>Eukaryota</taxon>
        <taxon>Metazoa</taxon>
        <taxon>Spiralia</taxon>
        <taxon>Gnathifera</taxon>
        <taxon>Rotifera</taxon>
        <taxon>Eurotatoria</taxon>
        <taxon>Bdelloidea</taxon>
        <taxon>Philodinida</taxon>
        <taxon>Philodinidae</taxon>
        <taxon>Rotaria</taxon>
    </lineage>
</organism>
<name>A0A815G705_9BILA</name>
<sequence length="190" mass="22044">MATGRAKKPCIKCDKGAGIIICGGCEEWFCTKHFTEHRQDLGEKMDHIGQQHDFFQKKLTETNVIHPLHSRINDWENASIKKIQEVAKKARTDLEKYLNKTKTELRESLGKIKNELASSRQSDDYTEIELREWTDELNKLQQLLEKPSTIDIVEDNQSQPLIRVVQQKKKQEFAEPGAYEPLPQNYSCLM</sequence>
<accession>A0A815G705</accession>
<keyword evidence="4" id="KW-1185">Reference proteome</keyword>
<comment type="caution">
    <text evidence="1">The sequence shown here is derived from an EMBL/GenBank/DDBJ whole genome shotgun (WGS) entry which is preliminary data.</text>
</comment>